<dbReference type="InterPro" id="IPR043587">
    <property type="entry name" value="Phosphatase_SSH-like"/>
</dbReference>
<dbReference type="InterPro" id="IPR000340">
    <property type="entry name" value="Dual-sp_phosphatase_cat-dom"/>
</dbReference>
<dbReference type="PROSITE" id="PS00383">
    <property type="entry name" value="TYR_PHOSPHATASE_1"/>
    <property type="match status" value="1"/>
</dbReference>
<evidence type="ECO:0000256" key="2">
    <source>
        <dbReference type="ARBA" id="ARBA00013081"/>
    </source>
</evidence>
<organism evidence="9 10">
    <name type="scientific">Apteryx owenii</name>
    <name type="common">Little spotted kiwi</name>
    <dbReference type="NCBI Taxonomy" id="8824"/>
    <lineage>
        <taxon>Eukaryota</taxon>
        <taxon>Metazoa</taxon>
        <taxon>Chordata</taxon>
        <taxon>Craniata</taxon>
        <taxon>Vertebrata</taxon>
        <taxon>Euteleostomi</taxon>
        <taxon>Archelosauria</taxon>
        <taxon>Archosauria</taxon>
        <taxon>Dinosauria</taxon>
        <taxon>Saurischia</taxon>
        <taxon>Theropoda</taxon>
        <taxon>Coelurosauria</taxon>
        <taxon>Aves</taxon>
        <taxon>Palaeognathae</taxon>
        <taxon>Apterygiformes</taxon>
        <taxon>Apterygidae</taxon>
        <taxon>Apteryx</taxon>
    </lineage>
</organism>
<dbReference type="EC" id="3.1.3.16" evidence="2"/>
<dbReference type="PANTHER" id="PTHR45864">
    <property type="entry name" value="SLINGSHOT PROTEIN PHOSPHATASE HOMOLOG"/>
    <property type="match status" value="1"/>
</dbReference>
<dbReference type="InterPro" id="IPR000387">
    <property type="entry name" value="Tyr_Pase_dom"/>
</dbReference>
<evidence type="ECO:0000256" key="3">
    <source>
        <dbReference type="ARBA" id="ARBA00022801"/>
    </source>
</evidence>
<dbReference type="InterPro" id="IPR016130">
    <property type="entry name" value="Tyr_Pase_AS"/>
</dbReference>
<dbReference type="InterPro" id="IPR029021">
    <property type="entry name" value="Prot-tyrosine_phosphatase-like"/>
</dbReference>
<feature type="region of interest" description="Disordered" evidence="6">
    <location>
        <begin position="282"/>
        <end position="310"/>
    </location>
</feature>
<keyword evidence="4" id="KW-0904">Protein phosphatase</keyword>
<dbReference type="GO" id="GO:0003779">
    <property type="term" value="F:actin binding"/>
    <property type="evidence" value="ECO:0007669"/>
    <property type="project" value="InterPro"/>
</dbReference>
<evidence type="ECO:0000256" key="1">
    <source>
        <dbReference type="ARBA" id="ARBA00009580"/>
    </source>
</evidence>
<dbReference type="PROSITE" id="PS50056">
    <property type="entry name" value="TYR_PHOSPHATASE_2"/>
    <property type="match status" value="1"/>
</dbReference>
<reference evidence="9" key="1">
    <citation type="submission" date="2025-08" db="UniProtKB">
        <authorList>
            <consortium name="Ensembl"/>
        </authorList>
    </citation>
    <scope>IDENTIFICATION</scope>
</reference>
<protein>
    <recommendedName>
        <fullName evidence="2">protein-serine/threonine phosphatase</fullName>
        <ecNumber evidence="2">3.1.3.16</ecNumber>
    </recommendedName>
</protein>
<name>A0A8B9QQ46_APTOW</name>
<dbReference type="SMART" id="SM00195">
    <property type="entry name" value="DSPc"/>
    <property type="match status" value="1"/>
</dbReference>
<reference evidence="9" key="2">
    <citation type="submission" date="2025-09" db="UniProtKB">
        <authorList>
            <consortium name="Ensembl"/>
        </authorList>
    </citation>
    <scope>IDENTIFICATION</scope>
</reference>
<keyword evidence="3" id="KW-0378">Hydrolase</keyword>
<evidence type="ECO:0000256" key="4">
    <source>
        <dbReference type="ARBA" id="ARBA00022912"/>
    </source>
</evidence>
<dbReference type="InterPro" id="IPR003595">
    <property type="entry name" value="Tyr_Pase_cat"/>
</dbReference>
<feature type="region of interest" description="Disordered" evidence="6">
    <location>
        <begin position="1"/>
        <end position="143"/>
    </location>
</feature>
<dbReference type="GO" id="GO:0004722">
    <property type="term" value="F:protein serine/threonine phosphatase activity"/>
    <property type="evidence" value="ECO:0007669"/>
    <property type="project" value="UniProtKB-EC"/>
</dbReference>
<dbReference type="GO" id="GO:0030837">
    <property type="term" value="P:negative regulation of actin filament polymerization"/>
    <property type="evidence" value="ECO:0007669"/>
    <property type="project" value="InterPro"/>
</dbReference>
<comment type="similarity">
    <text evidence="1">Belongs to the protein-tyrosine phosphatase family.</text>
</comment>
<dbReference type="FunFam" id="3.90.190.10:FF:000004">
    <property type="entry name" value="Protein phosphatase Slingshot homolog 2"/>
    <property type="match status" value="1"/>
</dbReference>
<dbReference type="PROSITE" id="PS50054">
    <property type="entry name" value="TYR_PHOSPHATASE_DUAL"/>
    <property type="match status" value="1"/>
</dbReference>
<evidence type="ECO:0000313" key="9">
    <source>
        <dbReference type="Ensembl" id="ENSAOWP00000028911.1"/>
    </source>
</evidence>
<dbReference type="AlphaFoldDB" id="A0A8B9QQ46"/>
<dbReference type="SMART" id="SM00404">
    <property type="entry name" value="PTPc_motif"/>
    <property type="match status" value="1"/>
</dbReference>
<evidence type="ECO:0000259" key="7">
    <source>
        <dbReference type="PROSITE" id="PS50054"/>
    </source>
</evidence>
<evidence type="ECO:0000313" key="10">
    <source>
        <dbReference type="Proteomes" id="UP000694424"/>
    </source>
</evidence>
<comment type="catalytic activity">
    <reaction evidence="5">
        <text>O-phospho-L-threonyl-[protein] + H2O = L-threonyl-[protein] + phosphate</text>
        <dbReference type="Rhea" id="RHEA:47004"/>
        <dbReference type="Rhea" id="RHEA-COMP:11060"/>
        <dbReference type="Rhea" id="RHEA-COMP:11605"/>
        <dbReference type="ChEBI" id="CHEBI:15377"/>
        <dbReference type="ChEBI" id="CHEBI:30013"/>
        <dbReference type="ChEBI" id="CHEBI:43474"/>
        <dbReference type="ChEBI" id="CHEBI:61977"/>
        <dbReference type="EC" id="3.1.3.16"/>
    </reaction>
</comment>
<evidence type="ECO:0000256" key="6">
    <source>
        <dbReference type="SAM" id="MobiDB-lite"/>
    </source>
</evidence>
<dbReference type="InterPro" id="IPR020422">
    <property type="entry name" value="TYR_PHOSPHATASE_DUAL_dom"/>
</dbReference>
<proteinExistence type="inferred from homology"/>
<feature type="compositionally biased region" description="Gly residues" evidence="6">
    <location>
        <begin position="102"/>
        <end position="117"/>
    </location>
</feature>
<dbReference type="Pfam" id="PF00782">
    <property type="entry name" value="DSPc"/>
    <property type="match status" value="1"/>
</dbReference>
<feature type="domain" description="Tyrosine-protein phosphatase" evidence="7">
    <location>
        <begin position="133"/>
        <end position="274"/>
    </location>
</feature>
<accession>A0A8B9QQ46</accession>
<sequence>MATADLESVTSKEVGGGQAGRPPQGASRRSPRQVALVAPVPGQGTRAPRGPHAEGGRPGADGAGAPHRAQPGPAQGLHRQRDAAGVGADGPALPHLPAPLPGGHGGQRGAAGGGTGQGLRCRHLRPGSRRCLSPSRHPLSPAQGSEWNAANLEELQQNRVTHILNVAREIDNFFPALFTYMNVRVYDEDTAQLLPHWNDTFRFLSDVRAQRGRVLVHCRMGLSRSAATVLAYAMKEFGWPLERALRHVRHCRPGVVPNPGFMRQLDFYQGILQARCSRPCHGAASRRAPRKRRGAPGAEASSHQWWGTSVAPRVPPPGAHRCPSQGPGPPPGPGAWCARPAWMAARSLGMAPPLQVAPPPTPCPVGMLPCALPLPVVPPPALPHPPP</sequence>
<evidence type="ECO:0000256" key="5">
    <source>
        <dbReference type="ARBA" id="ARBA00048336"/>
    </source>
</evidence>
<dbReference type="SUPFAM" id="SSF52799">
    <property type="entry name" value="(Phosphotyrosine protein) phosphatases II"/>
    <property type="match status" value="1"/>
</dbReference>
<dbReference type="Gene3D" id="3.90.190.10">
    <property type="entry name" value="Protein tyrosine phosphatase superfamily"/>
    <property type="match status" value="1"/>
</dbReference>
<dbReference type="PANTHER" id="PTHR45864:SF4">
    <property type="entry name" value="PROTEIN PHOSPHATASE SLINGSHOT HOMOLOG 3"/>
    <property type="match status" value="1"/>
</dbReference>
<dbReference type="Ensembl" id="ENSAOWT00000032745.1">
    <property type="protein sequence ID" value="ENSAOWP00000028911.1"/>
    <property type="gene ID" value="ENSAOWG00000019485.1"/>
</dbReference>
<keyword evidence="10" id="KW-1185">Reference proteome</keyword>
<evidence type="ECO:0000259" key="8">
    <source>
        <dbReference type="PROSITE" id="PS50056"/>
    </source>
</evidence>
<feature type="domain" description="Tyrosine specific protein phosphatases" evidence="8">
    <location>
        <begin position="201"/>
        <end position="256"/>
    </location>
</feature>
<dbReference type="Proteomes" id="UP000694424">
    <property type="component" value="Unplaced"/>
</dbReference>